<protein>
    <submittedName>
        <fullName evidence="1">Uncharacterized protein</fullName>
    </submittedName>
</protein>
<name>A0ACC3AKH7_9EURO</name>
<evidence type="ECO:0000313" key="1">
    <source>
        <dbReference type="EMBL" id="KAJ9664182.1"/>
    </source>
</evidence>
<keyword evidence="2" id="KW-1185">Reference proteome</keyword>
<dbReference type="EMBL" id="JAPDRQ010000004">
    <property type="protein sequence ID" value="KAJ9664182.1"/>
    <property type="molecule type" value="Genomic_DNA"/>
</dbReference>
<organism evidence="1 2">
    <name type="scientific">Neophaeococcomyces mojaviensis</name>
    <dbReference type="NCBI Taxonomy" id="3383035"/>
    <lineage>
        <taxon>Eukaryota</taxon>
        <taxon>Fungi</taxon>
        <taxon>Dikarya</taxon>
        <taxon>Ascomycota</taxon>
        <taxon>Pezizomycotina</taxon>
        <taxon>Eurotiomycetes</taxon>
        <taxon>Chaetothyriomycetidae</taxon>
        <taxon>Chaetothyriales</taxon>
        <taxon>Chaetothyriales incertae sedis</taxon>
        <taxon>Neophaeococcomyces</taxon>
    </lineage>
</organism>
<evidence type="ECO:0000313" key="2">
    <source>
        <dbReference type="Proteomes" id="UP001172386"/>
    </source>
</evidence>
<reference evidence="1" key="1">
    <citation type="submission" date="2022-10" db="EMBL/GenBank/DDBJ databases">
        <title>Culturing micro-colonial fungi from biological soil crusts in the Mojave desert and describing Neophaeococcomyces mojavensis, and introducing the new genera and species Taxawa tesnikishii.</title>
        <authorList>
            <person name="Kurbessoian T."/>
            <person name="Stajich J.E."/>
        </authorList>
    </citation>
    <scope>NUCLEOTIDE SEQUENCE</scope>
    <source>
        <strain evidence="1">JES_112</strain>
    </source>
</reference>
<dbReference type="Proteomes" id="UP001172386">
    <property type="component" value="Unassembled WGS sequence"/>
</dbReference>
<sequence>MKYLATESLVSCTGDSANSTTPAIAGTITRSVYPTPATNASVSSGPVSGSSPPSNTSLTYHSPPTGWQSQSLCPCGNSTTIIMTTVTASTTNNDSTPIASTQITYSASTSYHPATYTGGPFPSSAGRTVRVPSLLSLVARFLSLSDVAMAAIGNPGMANRATAAVELEGRFYPYPSPLNSGRPPKATPEKRFYPYPSPLNSGLPPHLTAKPRVVRDLRPTMDILSADESPTPILSLRPPPGAPTSGTLVVTSPFPSSSGGLTAETSEISSSFIHTPDTFTPSCSVVLNVTITESVPIPTTVSIILNQPRSSKSMEDAITVYTTLPSSFNVTETLATTTISTYTTDAITTETLSTPPFSGPVMASSTTVTANAATQASLDVLGMLTIVLMWFGQA</sequence>
<gene>
    <name evidence="1" type="ORF">H2198_000400</name>
</gene>
<accession>A0ACC3AKH7</accession>
<comment type="caution">
    <text evidence="1">The sequence shown here is derived from an EMBL/GenBank/DDBJ whole genome shotgun (WGS) entry which is preliminary data.</text>
</comment>
<proteinExistence type="predicted"/>